<comment type="caution">
    <text evidence="1">The sequence shown here is derived from an EMBL/GenBank/DDBJ whole genome shotgun (WGS) entry which is preliminary data.</text>
</comment>
<accession>A0A0L0K562</accession>
<dbReference type="Proteomes" id="UP000037151">
    <property type="component" value="Unassembled WGS sequence"/>
</dbReference>
<name>A0A0L0K562_9ACTN</name>
<evidence type="ECO:0000313" key="1">
    <source>
        <dbReference type="EMBL" id="KND32829.1"/>
    </source>
</evidence>
<evidence type="ECO:0000313" key="2">
    <source>
        <dbReference type="Proteomes" id="UP000037151"/>
    </source>
</evidence>
<protein>
    <submittedName>
        <fullName evidence="1">Uncharacterized protein</fullName>
    </submittedName>
</protein>
<dbReference type="PATRIC" id="fig|42234.21.peg.4552"/>
<gene>
    <name evidence="1" type="ORF">IQ63_22025</name>
</gene>
<proteinExistence type="predicted"/>
<reference evidence="2" key="1">
    <citation type="submission" date="2014-07" db="EMBL/GenBank/DDBJ databases">
        <title>Genome sequencing of plant-pathogenic Streptomyces species.</title>
        <authorList>
            <person name="Harrison J."/>
            <person name="Sapp M."/>
            <person name="Thwaites R."/>
            <person name="Studholme D.J."/>
        </authorList>
    </citation>
    <scope>NUCLEOTIDE SEQUENCE [LARGE SCALE GENOMIC DNA]</scope>
    <source>
        <strain evidence="2">NCPPB 4445</strain>
    </source>
</reference>
<dbReference type="EMBL" id="JPPY01000132">
    <property type="protein sequence ID" value="KND32829.1"/>
    <property type="molecule type" value="Genomic_DNA"/>
</dbReference>
<organism evidence="1 2">
    <name type="scientific">Streptomyces acidiscabies</name>
    <dbReference type="NCBI Taxonomy" id="42234"/>
    <lineage>
        <taxon>Bacteria</taxon>
        <taxon>Bacillati</taxon>
        <taxon>Actinomycetota</taxon>
        <taxon>Actinomycetes</taxon>
        <taxon>Kitasatosporales</taxon>
        <taxon>Streptomycetaceae</taxon>
        <taxon>Streptomyces</taxon>
    </lineage>
</organism>
<dbReference type="RefSeq" id="WP_050372170.1">
    <property type="nucleotide sequence ID" value="NZ_KQ257822.1"/>
</dbReference>
<dbReference type="AlphaFoldDB" id="A0A0L0K562"/>
<sequence length="90" mass="9323">MTHDRRPRGAGPALLALVLFGLLGLGWAVSGLRPVSVEAPHLQPRPVSGDGVFVVRIDVVAGVVVRPVVPGVPEGRFPSPSPLSPPVPPE</sequence>